<dbReference type="RefSeq" id="WP_219505948.1">
    <property type="nucleotide sequence ID" value="NZ_JAHXDN010000005.1"/>
</dbReference>
<feature type="binding site" evidence="1">
    <location>
        <begin position="23"/>
        <end position="25"/>
    </location>
    <ligand>
        <name>FMN</name>
        <dbReference type="ChEBI" id="CHEBI:58210"/>
    </ligand>
</feature>
<dbReference type="EC" id="1.7.1.17" evidence="1"/>
<dbReference type="InterPro" id="IPR050104">
    <property type="entry name" value="FMN-dep_NADH:Q_OxRdtase_AzoR1"/>
</dbReference>
<dbReference type="Pfam" id="PF02525">
    <property type="entry name" value="Flavodoxin_2"/>
    <property type="match status" value="1"/>
</dbReference>
<proteinExistence type="inferred from homology"/>
<comment type="catalytic activity">
    <reaction evidence="1">
        <text>2 a quinone + NADH + H(+) = 2 a 1,4-benzosemiquinone + NAD(+)</text>
        <dbReference type="Rhea" id="RHEA:65952"/>
        <dbReference type="ChEBI" id="CHEBI:15378"/>
        <dbReference type="ChEBI" id="CHEBI:57540"/>
        <dbReference type="ChEBI" id="CHEBI:57945"/>
        <dbReference type="ChEBI" id="CHEBI:132124"/>
        <dbReference type="ChEBI" id="CHEBI:134225"/>
    </reaction>
</comment>
<dbReference type="GO" id="GO:0016652">
    <property type="term" value="F:oxidoreductase activity, acting on NAD(P)H as acceptor"/>
    <property type="evidence" value="ECO:0007669"/>
    <property type="project" value="UniProtKB-UniRule"/>
</dbReference>
<comment type="function">
    <text evidence="1">Also exhibits azoreductase activity. Catalyzes the reductive cleavage of the azo bond in aromatic azo compounds to the corresponding amines.</text>
</comment>
<evidence type="ECO:0000259" key="2">
    <source>
        <dbReference type="Pfam" id="PF02525"/>
    </source>
</evidence>
<comment type="cofactor">
    <cofactor evidence="1">
        <name>FMN</name>
        <dbReference type="ChEBI" id="CHEBI:58210"/>
    </cofactor>
    <text evidence="1">Binds 1 FMN per subunit.</text>
</comment>
<protein>
    <recommendedName>
        <fullName evidence="1">FMN dependent NADH:quinone oxidoreductase</fullName>
        <ecNumber evidence="1">1.6.5.-</ecNumber>
    </recommendedName>
    <alternativeName>
        <fullName evidence="1">Azo-dye reductase</fullName>
    </alternativeName>
    <alternativeName>
        <fullName evidence="1">FMN-dependent NADH-azo compound oxidoreductase</fullName>
    </alternativeName>
    <alternativeName>
        <fullName evidence="1">FMN-dependent NADH-azoreductase</fullName>
        <ecNumber evidence="1">1.7.1.17</ecNumber>
    </alternativeName>
</protein>
<dbReference type="PANTHER" id="PTHR43741">
    <property type="entry name" value="FMN-DEPENDENT NADH-AZOREDUCTASE 1"/>
    <property type="match status" value="1"/>
</dbReference>
<accession>A0A9X1FZJ6</accession>
<dbReference type="AlphaFoldDB" id="A0A9X1FZJ6"/>
<comment type="catalytic activity">
    <reaction evidence="1">
        <text>N,N-dimethyl-1,4-phenylenediamine + anthranilate + 2 NAD(+) = 2-(4-dimethylaminophenyl)diazenylbenzoate + 2 NADH + 2 H(+)</text>
        <dbReference type="Rhea" id="RHEA:55872"/>
        <dbReference type="ChEBI" id="CHEBI:15378"/>
        <dbReference type="ChEBI" id="CHEBI:15783"/>
        <dbReference type="ChEBI" id="CHEBI:16567"/>
        <dbReference type="ChEBI" id="CHEBI:57540"/>
        <dbReference type="ChEBI" id="CHEBI:57945"/>
        <dbReference type="ChEBI" id="CHEBI:71579"/>
        <dbReference type="EC" id="1.7.1.17"/>
    </reaction>
</comment>
<keyword evidence="1" id="KW-0288">FMN</keyword>
<dbReference type="InterPro" id="IPR023048">
    <property type="entry name" value="NADH:quinone_OxRdtase_FMN_depd"/>
</dbReference>
<dbReference type="GO" id="GO:0009055">
    <property type="term" value="F:electron transfer activity"/>
    <property type="evidence" value="ECO:0007669"/>
    <property type="project" value="UniProtKB-UniRule"/>
</dbReference>
<keyword evidence="1" id="KW-0285">Flavoprotein</keyword>
<dbReference type="InterPro" id="IPR003680">
    <property type="entry name" value="Flavodoxin_fold"/>
</dbReference>
<organism evidence="3 4">
    <name type="scientific">Roseobacter insulae</name>
    <dbReference type="NCBI Taxonomy" id="2859783"/>
    <lineage>
        <taxon>Bacteria</taxon>
        <taxon>Pseudomonadati</taxon>
        <taxon>Pseudomonadota</taxon>
        <taxon>Alphaproteobacteria</taxon>
        <taxon>Rhodobacterales</taxon>
        <taxon>Roseobacteraceae</taxon>
        <taxon>Roseobacter</taxon>
    </lineage>
</organism>
<comment type="caution">
    <text evidence="3">The sequence shown here is derived from an EMBL/GenBank/DDBJ whole genome shotgun (WGS) entry which is preliminary data.</text>
</comment>
<reference evidence="3" key="1">
    <citation type="submission" date="2021-07" db="EMBL/GenBank/DDBJ databases">
        <title>Roseobacter insulae sp. nov., isolated from a tidal flat.</title>
        <authorList>
            <person name="Park S."/>
            <person name="Yoon J.-H."/>
        </authorList>
    </citation>
    <scope>NUCLEOTIDE SEQUENCE</scope>
    <source>
        <strain evidence="3">YSTF-M11</strain>
    </source>
</reference>
<dbReference type="Proteomes" id="UP001138661">
    <property type="component" value="Unassembled WGS sequence"/>
</dbReference>
<dbReference type="GO" id="GO:0016655">
    <property type="term" value="F:oxidoreductase activity, acting on NAD(P)H, quinone or similar compound as acceptor"/>
    <property type="evidence" value="ECO:0007669"/>
    <property type="project" value="InterPro"/>
</dbReference>
<gene>
    <name evidence="1" type="primary">azoR</name>
    <name evidence="3" type="ORF">KX928_19275</name>
</gene>
<evidence type="ECO:0000313" key="4">
    <source>
        <dbReference type="Proteomes" id="UP001138661"/>
    </source>
</evidence>
<dbReference type="PANTHER" id="PTHR43741:SF2">
    <property type="entry name" value="FMN-DEPENDENT NADH:QUINONE OXIDOREDUCTASE"/>
    <property type="match status" value="1"/>
</dbReference>
<feature type="domain" description="Flavodoxin-like fold" evidence="2">
    <location>
        <begin position="22"/>
        <end position="192"/>
    </location>
</feature>
<sequence>MTTILRIDASVRRTDNPVAAYNSISRALADSFVEEWKTVDPDVEIILRDVGMTPPDFISNDWIASVFTAEEERTPEQSALVSLSDTLIDELDRSDILLISTPMYNYGMPAALKAWFDQIIRINKTFTFDLARGDFPLEPIMSGKTLVLLTSAGEFGFEDGGIRNDSGHLSAHISTLRKYLGAERMFEAAAEYQEFADERHVASVASAQAQARHIARELA</sequence>
<dbReference type="EC" id="1.6.5.-" evidence="1"/>
<keyword evidence="1" id="KW-0520">NAD</keyword>
<keyword evidence="1" id="KW-0560">Oxidoreductase</keyword>
<evidence type="ECO:0000313" key="3">
    <source>
        <dbReference type="EMBL" id="MBW4709930.1"/>
    </source>
</evidence>
<comment type="function">
    <text evidence="1">Quinone reductase that provides resistance to thiol-specific stress caused by electrophilic quinones.</text>
</comment>
<dbReference type="GO" id="GO:0010181">
    <property type="term" value="F:FMN binding"/>
    <property type="evidence" value="ECO:0007669"/>
    <property type="project" value="UniProtKB-UniRule"/>
</dbReference>
<comment type="caution">
    <text evidence="1">Lacks conserved residue(s) required for the propagation of feature annotation.</text>
</comment>
<comment type="subunit">
    <text evidence="1">Homodimer.</text>
</comment>
<name>A0A9X1FZJ6_9RHOB</name>
<dbReference type="HAMAP" id="MF_01216">
    <property type="entry name" value="Azoreductase_type1"/>
    <property type="match status" value="1"/>
</dbReference>
<evidence type="ECO:0000256" key="1">
    <source>
        <dbReference type="HAMAP-Rule" id="MF_01216"/>
    </source>
</evidence>
<comment type="similarity">
    <text evidence="1">Belongs to the azoreductase type 1 family.</text>
</comment>
<keyword evidence="4" id="KW-1185">Reference proteome</keyword>
<dbReference type="EMBL" id="JAHXDN010000005">
    <property type="protein sequence ID" value="MBW4709930.1"/>
    <property type="molecule type" value="Genomic_DNA"/>
</dbReference>
<feature type="binding site" evidence="1">
    <location>
        <position position="10"/>
    </location>
    <ligand>
        <name>FMN</name>
        <dbReference type="ChEBI" id="CHEBI:58210"/>
    </ligand>
</feature>